<dbReference type="SUPFAM" id="SSF51905">
    <property type="entry name" value="FAD/NAD(P)-binding domain"/>
    <property type="match status" value="1"/>
</dbReference>
<keyword evidence="2" id="KW-0285">Flavoprotein</keyword>
<dbReference type="InterPro" id="IPR036188">
    <property type="entry name" value="FAD/NAD-bd_sf"/>
</dbReference>
<dbReference type="PRINTS" id="PR00469">
    <property type="entry name" value="PNDRDTASEII"/>
</dbReference>
<organism evidence="6 7">
    <name type="scientific">Neoarthrinium moseri</name>
    <dbReference type="NCBI Taxonomy" id="1658444"/>
    <lineage>
        <taxon>Eukaryota</taxon>
        <taxon>Fungi</taxon>
        <taxon>Dikarya</taxon>
        <taxon>Ascomycota</taxon>
        <taxon>Pezizomycotina</taxon>
        <taxon>Sordariomycetes</taxon>
        <taxon>Xylariomycetidae</taxon>
        <taxon>Amphisphaeriales</taxon>
        <taxon>Apiosporaceae</taxon>
        <taxon>Neoarthrinium</taxon>
    </lineage>
</organism>
<keyword evidence="3" id="KW-0274">FAD</keyword>
<keyword evidence="4" id="KW-0560">Oxidoreductase</keyword>
<dbReference type="EMBL" id="JAFIMR010000007">
    <property type="protein sequence ID" value="KAI1876476.1"/>
    <property type="molecule type" value="Genomic_DNA"/>
</dbReference>
<comment type="caution">
    <text evidence="6">The sequence shown here is derived from an EMBL/GenBank/DDBJ whole genome shotgun (WGS) entry which is preliminary data.</text>
</comment>
<dbReference type="PANTHER" id="PTHR43735">
    <property type="entry name" value="APOPTOSIS-INDUCING FACTOR 1"/>
    <property type="match status" value="1"/>
</dbReference>
<protein>
    <recommendedName>
        <fullName evidence="5">FAD/NAD(P)-binding domain-containing protein</fullName>
    </recommendedName>
</protein>
<dbReference type="GO" id="GO:0050660">
    <property type="term" value="F:flavin adenine dinucleotide binding"/>
    <property type="evidence" value="ECO:0007669"/>
    <property type="project" value="TreeGrafter"/>
</dbReference>
<proteinExistence type="inferred from homology"/>
<evidence type="ECO:0000259" key="5">
    <source>
        <dbReference type="Pfam" id="PF07992"/>
    </source>
</evidence>
<reference evidence="6" key="1">
    <citation type="submission" date="2021-03" db="EMBL/GenBank/DDBJ databases">
        <title>Revisited historic fungal species revealed as producer of novel bioactive compounds through whole genome sequencing and comparative genomics.</title>
        <authorList>
            <person name="Vignolle G.A."/>
            <person name="Hochenegger N."/>
            <person name="Mach R.L."/>
            <person name="Mach-Aigner A.R."/>
            <person name="Javad Rahimi M."/>
            <person name="Salim K.A."/>
            <person name="Chan C.M."/>
            <person name="Lim L.B.L."/>
            <person name="Cai F."/>
            <person name="Druzhinina I.S."/>
            <person name="U'Ren J.M."/>
            <person name="Derntl C."/>
        </authorList>
    </citation>
    <scope>NUCLEOTIDE SEQUENCE</scope>
    <source>
        <strain evidence="6">TUCIM 5799</strain>
    </source>
</reference>
<keyword evidence="7" id="KW-1185">Reference proteome</keyword>
<evidence type="ECO:0000313" key="6">
    <source>
        <dbReference type="EMBL" id="KAI1876476.1"/>
    </source>
</evidence>
<dbReference type="AlphaFoldDB" id="A0A9P9WRF7"/>
<dbReference type="GO" id="GO:0004174">
    <property type="term" value="F:electron-transferring-flavoprotein dehydrogenase activity"/>
    <property type="evidence" value="ECO:0007669"/>
    <property type="project" value="TreeGrafter"/>
</dbReference>
<evidence type="ECO:0000256" key="2">
    <source>
        <dbReference type="ARBA" id="ARBA00022630"/>
    </source>
</evidence>
<dbReference type="InterPro" id="IPR023753">
    <property type="entry name" value="FAD/NAD-binding_dom"/>
</dbReference>
<dbReference type="PANTHER" id="PTHR43735:SF3">
    <property type="entry name" value="FERROPTOSIS SUPPRESSOR PROTEIN 1"/>
    <property type="match status" value="1"/>
</dbReference>
<evidence type="ECO:0000256" key="4">
    <source>
        <dbReference type="ARBA" id="ARBA00023002"/>
    </source>
</evidence>
<accession>A0A9P9WRF7</accession>
<dbReference type="GO" id="GO:0005737">
    <property type="term" value="C:cytoplasm"/>
    <property type="evidence" value="ECO:0007669"/>
    <property type="project" value="TreeGrafter"/>
</dbReference>
<evidence type="ECO:0000256" key="1">
    <source>
        <dbReference type="ARBA" id="ARBA00006442"/>
    </source>
</evidence>
<evidence type="ECO:0000256" key="3">
    <source>
        <dbReference type="ARBA" id="ARBA00022827"/>
    </source>
</evidence>
<comment type="similarity">
    <text evidence="1">Belongs to the FAD-dependent oxidoreductase family.</text>
</comment>
<dbReference type="PRINTS" id="PR00368">
    <property type="entry name" value="FADPNR"/>
</dbReference>
<sequence>MTKTVVVLGAGMAGLPISHYLLSHTTTSVPDLRVILVNPSDEFYWNLASVRAVVPGQLSEDKYLWSIPKLFAKYPSDKFEFLAGKAETLSPDSNSVVVALNDGSKRSIDYHTVIIATGSDSKDGMPWKTVGTSQQTRAALAKLQQGIKDAKSIVVGGAGTTGVEFAGELGTVYAKAGTKAVTIISADTLPLESRVMESTRSTAKSELERLNVKFIAGAKITNVTEAGGQQVLELTKKDGSKTALKTDLFVPTFGMVLNTQFAPRDMLDAQGQLQQDKYLRAPKYKNVFVLGDAGNLEAKQAAMLENQIRHLAKQFDSYFKSGQVEEYKFDPSKVMLGISIGSGRGTGQVGTWKPFSLIMWFMKSRHLGTDKAMDIAAGLRTFGGKW</sequence>
<name>A0A9P9WRF7_9PEZI</name>
<feature type="domain" description="FAD/NAD(P)-binding" evidence="5">
    <location>
        <begin position="4"/>
        <end position="302"/>
    </location>
</feature>
<dbReference type="Pfam" id="PF07992">
    <property type="entry name" value="Pyr_redox_2"/>
    <property type="match status" value="1"/>
</dbReference>
<dbReference type="Gene3D" id="3.50.50.100">
    <property type="match status" value="1"/>
</dbReference>
<gene>
    <name evidence="6" type="ORF">JX265_004002</name>
</gene>
<dbReference type="Proteomes" id="UP000829685">
    <property type="component" value="Unassembled WGS sequence"/>
</dbReference>
<evidence type="ECO:0000313" key="7">
    <source>
        <dbReference type="Proteomes" id="UP000829685"/>
    </source>
</evidence>